<dbReference type="EMBL" id="QGKV02002055">
    <property type="protein sequence ID" value="KAF3493320.1"/>
    <property type="molecule type" value="Genomic_DNA"/>
</dbReference>
<accession>A0ABQ7A6L6</accession>
<comment type="caution">
    <text evidence="2">The sequence shown here is derived from an EMBL/GenBank/DDBJ whole genome shotgun (WGS) entry which is preliminary data.</text>
</comment>
<evidence type="ECO:0000256" key="1">
    <source>
        <dbReference type="SAM" id="MobiDB-lite"/>
    </source>
</evidence>
<proteinExistence type="predicted"/>
<protein>
    <submittedName>
        <fullName evidence="2">Uncharacterized protein</fullName>
    </submittedName>
</protein>
<feature type="region of interest" description="Disordered" evidence="1">
    <location>
        <begin position="137"/>
        <end position="176"/>
    </location>
</feature>
<organism evidence="2 3">
    <name type="scientific">Brassica cretica</name>
    <name type="common">Mustard</name>
    <dbReference type="NCBI Taxonomy" id="69181"/>
    <lineage>
        <taxon>Eukaryota</taxon>
        <taxon>Viridiplantae</taxon>
        <taxon>Streptophyta</taxon>
        <taxon>Embryophyta</taxon>
        <taxon>Tracheophyta</taxon>
        <taxon>Spermatophyta</taxon>
        <taxon>Magnoliopsida</taxon>
        <taxon>eudicotyledons</taxon>
        <taxon>Gunneridae</taxon>
        <taxon>Pentapetalae</taxon>
        <taxon>rosids</taxon>
        <taxon>malvids</taxon>
        <taxon>Brassicales</taxon>
        <taxon>Brassicaceae</taxon>
        <taxon>Brassiceae</taxon>
        <taxon>Brassica</taxon>
    </lineage>
</organism>
<evidence type="ECO:0000313" key="2">
    <source>
        <dbReference type="EMBL" id="KAF3493320.1"/>
    </source>
</evidence>
<sequence>MLCVSLCGFNVPNVLGLRRKVIRPCCFWQIDPTRRTGEFDGLLDPTRPFGELVGESGPTRCFAVRDPLSLALKDISGEVSDVDFVVTDFVPNTRSEAPKEARSEDSTEARKGLMQRILQLEIKLLGDRMAAVEKKVESSKKATASNDLQLCTESPTKCGHEPESESVNEAKAGHQGEIGSLVNVPEDKAPEPSSEPSVLVLDKRVSTVSDVQHRKTRRQKRNDAAMVYVRGKVSEQGNFLPHSNLLLRKTSVPN</sequence>
<name>A0ABQ7A6L6_BRACR</name>
<keyword evidence="3" id="KW-1185">Reference proteome</keyword>
<reference evidence="2 3" key="1">
    <citation type="journal article" date="2020" name="BMC Genomics">
        <title>Intraspecific diversification of the crop wild relative Brassica cretica Lam. using demographic model selection.</title>
        <authorList>
            <person name="Kioukis A."/>
            <person name="Michalopoulou V.A."/>
            <person name="Briers L."/>
            <person name="Pirintsos S."/>
            <person name="Studholme D.J."/>
            <person name="Pavlidis P."/>
            <person name="Sarris P.F."/>
        </authorList>
    </citation>
    <scope>NUCLEOTIDE SEQUENCE [LARGE SCALE GENOMIC DNA]</scope>
    <source>
        <strain evidence="3">cv. PFS-1207/04</strain>
    </source>
</reference>
<feature type="compositionally biased region" description="Polar residues" evidence="1">
    <location>
        <begin position="141"/>
        <end position="155"/>
    </location>
</feature>
<gene>
    <name evidence="2" type="ORF">DY000_02052297</name>
</gene>
<dbReference type="Proteomes" id="UP000266723">
    <property type="component" value="Unassembled WGS sequence"/>
</dbReference>
<evidence type="ECO:0000313" key="3">
    <source>
        <dbReference type="Proteomes" id="UP000266723"/>
    </source>
</evidence>